<accession>A0A5J4YY51</accession>
<name>A0A5J4YY51_PORPP</name>
<dbReference type="InterPro" id="IPR003959">
    <property type="entry name" value="ATPase_AAA_core"/>
</dbReference>
<reference evidence="3" key="1">
    <citation type="journal article" date="2019" name="Nat. Commun.">
        <title>Expansion of phycobilisome linker gene families in mesophilic red algae.</title>
        <authorList>
            <person name="Lee J."/>
            <person name="Kim D."/>
            <person name="Bhattacharya D."/>
            <person name="Yoon H.S."/>
        </authorList>
    </citation>
    <scope>NUCLEOTIDE SEQUENCE [LARGE SCALE GENOMIC DNA]</scope>
    <source>
        <strain evidence="3">CCMP 1328</strain>
    </source>
</reference>
<dbReference type="SMART" id="SM00382">
    <property type="entry name" value="AAA"/>
    <property type="match status" value="2"/>
</dbReference>
<keyword evidence="3" id="KW-1185">Reference proteome</keyword>
<dbReference type="EMBL" id="VRMN01000002">
    <property type="protein sequence ID" value="KAA8496529.1"/>
    <property type="molecule type" value="Genomic_DNA"/>
</dbReference>
<feature type="domain" description="AAA+ ATPase" evidence="1">
    <location>
        <begin position="29"/>
        <end position="162"/>
    </location>
</feature>
<dbReference type="GO" id="GO:0051301">
    <property type="term" value="P:cell division"/>
    <property type="evidence" value="ECO:0007669"/>
    <property type="project" value="UniProtKB-KW"/>
</dbReference>
<keyword evidence="2" id="KW-0131">Cell cycle</keyword>
<evidence type="ECO:0000313" key="2">
    <source>
        <dbReference type="EMBL" id="KAA8496529.1"/>
    </source>
</evidence>
<dbReference type="Gene3D" id="1.10.8.60">
    <property type="match status" value="2"/>
</dbReference>
<dbReference type="InterPro" id="IPR003593">
    <property type="entry name" value="AAA+_ATPase"/>
</dbReference>
<dbReference type="Pfam" id="PF00004">
    <property type="entry name" value="AAA"/>
    <property type="match status" value="1"/>
</dbReference>
<dbReference type="GO" id="GO:0005524">
    <property type="term" value="F:ATP binding"/>
    <property type="evidence" value="ECO:0007669"/>
    <property type="project" value="InterPro"/>
</dbReference>
<dbReference type="InterPro" id="IPR050168">
    <property type="entry name" value="AAA_ATPase_domain"/>
</dbReference>
<dbReference type="Gene3D" id="3.40.50.300">
    <property type="entry name" value="P-loop containing nucleotide triphosphate hydrolases"/>
    <property type="match status" value="2"/>
</dbReference>
<sequence length="580" mass="63513">MEALVELWLADALQEVAAASARRGQHPSQERGLLIWGGPGTGKTYLLRKWLALHACSPRATMSLVLCGLELIALGDDALAHVCKLRNVAQQSGDLCHIFFALDGADLLSRCERADEITLQIIALIDLAHVTSAATACQPSRVCLPLRRALRLDRTLRISFPRDKQRENAFRWWLDKWARAAAPCTCDEHPGGTCQNMPVLRGVAQRAAHKTVGYGCRDLCRLIFRLECALADETLSCSTFLTSLGAVLEAELDLVVPESIHNVRALGNLVLSDDEAVPRSYAGNSGAANKWGRVAGYHDVKHRIEMITEWPQTHEDTFKRLSIAAPTGMLLVGPAGCGKTLIARTLGARLQRAHFIEIMAPMLLSQYLGDSERRVRALFESLESLSPVVLLVDDIDVLASRNARGDDADADLVIQRILGSLLTELDGISSKRDAGFASNIFFLACAQNEQDVDPALIRAGRVDTVVQIGLPSQSDRREILLAATSAYSEGFSVHELSEAVVSKFVCCTEGMSCAALDRLVRESVHLARSEGTPLEKVYEKECEERERQDSTLDLSEHIASCLDSQQQRSDASPHPIPKGR</sequence>
<dbReference type="AlphaFoldDB" id="A0A5J4YY51"/>
<comment type="caution">
    <text evidence="2">The sequence shown here is derived from an EMBL/GenBank/DDBJ whole genome shotgun (WGS) entry which is preliminary data.</text>
</comment>
<feature type="domain" description="AAA+ ATPase" evidence="1">
    <location>
        <begin position="325"/>
        <end position="472"/>
    </location>
</feature>
<evidence type="ECO:0000259" key="1">
    <source>
        <dbReference type="SMART" id="SM00382"/>
    </source>
</evidence>
<dbReference type="PANTHER" id="PTHR23077">
    <property type="entry name" value="AAA-FAMILY ATPASE"/>
    <property type="match status" value="1"/>
</dbReference>
<evidence type="ECO:0000313" key="3">
    <source>
        <dbReference type="Proteomes" id="UP000324585"/>
    </source>
</evidence>
<proteinExistence type="predicted"/>
<dbReference type="SUPFAM" id="SSF52540">
    <property type="entry name" value="P-loop containing nucleoside triphosphate hydrolases"/>
    <property type="match status" value="2"/>
</dbReference>
<organism evidence="2 3">
    <name type="scientific">Porphyridium purpureum</name>
    <name type="common">Red alga</name>
    <name type="synonym">Porphyridium cruentum</name>
    <dbReference type="NCBI Taxonomy" id="35688"/>
    <lineage>
        <taxon>Eukaryota</taxon>
        <taxon>Rhodophyta</taxon>
        <taxon>Bangiophyceae</taxon>
        <taxon>Porphyridiales</taxon>
        <taxon>Porphyridiaceae</taxon>
        <taxon>Porphyridium</taxon>
    </lineage>
</organism>
<protein>
    <submittedName>
        <fullName evidence="2">Cell division control protein 48-like D</fullName>
    </submittedName>
</protein>
<dbReference type="GO" id="GO:0016887">
    <property type="term" value="F:ATP hydrolysis activity"/>
    <property type="evidence" value="ECO:0007669"/>
    <property type="project" value="InterPro"/>
</dbReference>
<dbReference type="Proteomes" id="UP000324585">
    <property type="component" value="Unassembled WGS sequence"/>
</dbReference>
<dbReference type="InterPro" id="IPR027417">
    <property type="entry name" value="P-loop_NTPase"/>
</dbReference>
<dbReference type="OrthoDB" id="3552at2759"/>
<keyword evidence="2" id="KW-0132">Cell division</keyword>
<gene>
    <name evidence="2" type="ORF">FVE85_0258</name>
</gene>